<protein>
    <recommendedName>
        <fullName evidence="1">SGNH hydrolase-type esterase domain-containing protein</fullName>
    </recommendedName>
</protein>
<dbReference type="PANTHER" id="PTHR43784">
    <property type="entry name" value="GDSL-LIKE LIPASE/ACYLHYDROLASE, PUTATIVE (AFU_ORTHOLOGUE AFUA_2G00820)-RELATED"/>
    <property type="match status" value="1"/>
</dbReference>
<sequence>MNATVKSGSQHWVHTWAAMPQLAESIDLPGNPFVQKISKFRVDQLHITNIRVSLGAASHIRLRLSNAFGQEPLTIAEVTVSRSAGNVSGTAAVEPGTIRQVTFCGDREARIPVGAQIVSDPVDFGPLPPTTVVTISLFLPNKPPPEGVTSHPGSRTTSWFAPGNQASELSLSGEDVGQIEHWYYISGIEVLTPRELGAFALIGDSITDGHGSTTNGDTRWPDYLLSRLQKSPPEQSIAIVNQAAGANCILQDGSGGPSVLARLDRDILSLSGVRHALIFEGINDIGITSPDSASLAIVEKQLIAAYVQVATRLSAAGIKTIIATITPFMVRDGEEHNPEVSPYSHPAREVTRQNINAWIRNDGPTVFDAVVDFDAVLRDPEDFSVLAAQYDCGDHLHPNESAFQALADAFPLHVLNI</sequence>
<evidence type="ECO:0000313" key="2">
    <source>
        <dbReference type="EMBL" id="KFX46494.1"/>
    </source>
</evidence>
<feature type="domain" description="SGNH hydrolase-type esterase" evidence="1">
    <location>
        <begin position="201"/>
        <end position="402"/>
    </location>
</feature>
<accession>A0A093V976</accession>
<gene>
    <name evidence="2" type="ORF">GQ26_0180140</name>
</gene>
<dbReference type="InterPro" id="IPR013830">
    <property type="entry name" value="SGNH_hydro"/>
</dbReference>
<dbReference type="CDD" id="cd01830">
    <property type="entry name" value="XynE_like"/>
    <property type="match status" value="1"/>
</dbReference>
<dbReference type="AlphaFoldDB" id="A0A093V976"/>
<dbReference type="PANTHER" id="PTHR43784:SF2">
    <property type="entry name" value="GDSL-LIKE LIPASE_ACYLHYDROLASE, PUTATIVE (AFU_ORTHOLOGUE AFUA_2G00820)-RELATED"/>
    <property type="match status" value="1"/>
</dbReference>
<comment type="caution">
    <text evidence="2">The sequence shown here is derived from an EMBL/GenBank/DDBJ whole genome shotgun (WGS) entry which is preliminary data.</text>
</comment>
<dbReference type="EMBL" id="JPOX01000018">
    <property type="protein sequence ID" value="KFX46494.1"/>
    <property type="molecule type" value="Genomic_DNA"/>
</dbReference>
<organism evidence="2">
    <name type="scientific">Talaromyces marneffei PM1</name>
    <dbReference type="NCBI Taxonomy" id="1077442"/>
    <lineage>
        <taxon>Eukaryota</taxon>
        <taxon>Fungi</taxon>
        <taxon>Dikarya</taxon>
        <taxon>Ascomycota</taxon>
        <taxon>Pezizomycotina</taxon>
        <taxon>Eurotiomycetes</taxon>
        <taxon>Eurotiomycetidae</taxon>
        <taxon>Eurotiales</taxon>
        <taxon>Trichocomaceae</taxon>
        <taxon>Talaromyces</taxon>
        <taxon>Talaromyces sect. Talaromyces</taxon>
    </lineage>
</organism>
<dbReference type="Gene3D" id="3.40.50.1110">
    <property type="entry name" value="SGNH hydrolase"/>
    <property type="match status" value="1"/>
</dbReference>
<name>A0A093V976_TALMA</name>
<reference evidence="2" key="1">
    <citation type="journal article" date="2014" name="PLoS Genet.">
        <title>Signature Gene Expression Reveals Novel Clues to the Molecular Mechanisms of Dimorphic Transition in Penicillium marneffei.</title>
        <authorList>
            <person name="Yang E."/>
            <person name="Wang G."/>
            <person name="Cai J."/>
            <person name="Woo P.C."/>
            <person name="Lau S.K."/>
            <person name="Yuen K.-Y."/>
            <person name="Chow W.-N."/>
            <person name="Lin X."/>
        </authorList>
    </citation>
    <scope>NUCLEOTIDE SEQUENCE [LARGE SCALE GENOMIC DNA]</scope>
    <source>
        <strain evidence="2">PM1</strain>
    </source>
</reference>
<dbReference type="Pfam" id="PF13472">
    <property type="entry name" value="Lipase_GDSL_2"/>
    <property type="match status" value="1"/>
</dbReference>
<dbReference type="InterPro" id="IPR053140">
    <property type="entry name" value="GDSL_Rv0518-like"/>
</dbReference>
<dbReference type="InterPro" id="IPR036514">
    <property type="entry name" value="SGNH_hydro_sf"/>
</dbReference>
<dbReference type="SUPFAM" id="SSF52266">
    <property type="entry name" value="SGNH hydrolase"/>
    <property type="match status" value="1"/>
</dbReference>
<dbReference type="eggNOG" id="ENOG502QVFK">
    <property type="taxonomic scope" value="Eukaryota"/>
</dbReference>
<evidence type="ECO:0000259" key="1">
    <source>
        <dbReference type="Pfam" id="PF13472"/>
    </source>
</evidence>
<proteinExistence type="predicted"/>